<comment type="caution">
    <text evidence="2">The sequence shown here is derived from an EMBL/GenBank/DDBJ whole genome shotgun (WGS) entry which is preliminary data.</text>
</comment>
<evidence type="ECO:0000313" key="2">
    <source>
        <dbReference type="EMBL" id="OBZ75726.1"/>
    </source>
</evidence>
<evidence type="ECO:0000256" key="1">
    <source>
        <dbReference type="SAM" id="MobiDB-lite"/>
    </source>
</evidence>
<gene>
    <name evidence="2" type="ORF">A0H81_04436</name>
</gene>
<proteinExistence type="predicted"/>
<name>A0A1C7MH96_GRIFR</name>
<dbReference type="OMA" id="VEYNGIP"/>
<sequence>MRRSPSPIPVQEREEVISTSHHPPKWRSRSPPTAPRHHLRSPPSVSSPKITHHTSSLPPKPDWSRHSGAGYVSTPKAEPTTLSHATPEPHIQLPAIPLYKPKPNASAEFEAEIARLRAHRAHITSEYATIAKATRRALHELDMASIDLKMAERRRAIADAQVEKARAGALGVDYVH</sequence>
<feature type="region of interest" description="Disordered" evidence="1">
    <location>
        <begin position="1"/>
        <end position="88"/>
    </location>
</feature>
<evidence type="ECO:0000313" key="3">
    <source>
        <dbReference type="Proteomes" id="UP000092993"/>
    </source>
</evidence>
<dbReference type="EMBL" id="LUGG01000004">
    <property type="protein sequence ID" value="OBZ75726.1"/>
    <property type="molecule type" value="Genomic_DNA"/>
</dbReference>
<keyword evidence="3" id="KW-1185">Reference proteome</keyword>
<organism evidence="2 3">
    <name type="scientific">Grifola frondosa</name>
    <name type="common">Maitake</name>
    <name type="synonym">Polyporus frondosus</name>
    <dbReference type="NCBI Taxonomy" id="5627"/>
    <lineage>
        <taxon>Eukaryota</taxon>
        <taxon>Fungi</taxon>
        <taxon>Dikarya</taxon>
        <taxon>Basidiomycota</taxon>
        <taxon>Agaricomycotina</taxon>
        <taxon>Agaricomycetes</taxon>
        <taxon>Polyporales</taxon>
        <taxon>Grifolaceae</taxon>
        <taxon>Grifola</taxon>
    </lineage>
</organism>
<dbReference type="STRING" id="5627.A0A1C7MH96"/>
<accession>A0A1C7MH96</accession>
<reference evidence="2 3" key="1">
    <citation type="submission" date="2016-03" db="EMBL/GenBank/DDBJ databases">
        <title>Whole genome sequencing of Grifola frondosa 9006-11.</title>
        <authorList>
            <person name="Min B."/>
            <person name="Park H."/>
            <person name="Kim J.-G."/>
            <person name="Cho H."/>
            <person name="Oh Y.-L."/>
            <person name="Kong W.-S."/>
            <person name="Choi I.-G."/>
        </authorList>
    </citation>
    <scope>NUCLEOTIDE SEQUENCE [LARGE SCALE GENOMIC DNA]</scope>
    <source>
        <strain evidence="2 3">9006-11</strain>
    </source>
</reference>
<dbReference type="Proteomes" id="UP000092993">
    <property type="component" value="Unassembled WGS sequence"/>
</dbReference>
<protein>
    <submittedName>
        <fullName evidence="2">Uncharacterized protein</fullName>
    </submittedName>
</protein>
<feature type="compositionally biased region" description="Polar residues" evidence="1">
    <location>
        <begin position="43"/>
        <end position="57"/>
    </location>
</feature>
<dbReference type="AlphaFoldDB" id="A0A1C7MH96"/>
<dbReference type="OrthoDB" id="3269397at2759"/>